<keyword evidence="2" id="KW-1185">Reference proteome</keyword>
<comment type="caution">
    <text evidence="1">The sequence shown here is derived from an EMBL/GenBank/DDBJ whole genome shotgun (WGS) entry which is preliminary data.</text>
</comment>
<dbReference type="Proteomes" id="UP000620124">
    <property type="component" value="Unassembled WGS sequence"/>
</dbReference>
<gene>
    <name evidence="1" type="ORF">MVEN_01830400</name>
</gene>
<evidence type="ECO:0000313" key="1">
    <source>
        <dbReference type="EMBL" id="KAF7342414.1"/>
    </source>
</evidence>
<protein>
    <submittedName>
        <fullName evidence="1">NACHT domain-containing protein</fullName>
    </submittedName>
</protein>
<name>A0A8H7CLS9_9AGAR</name>
<reference evidence="1" key="1">
    <citation type="submission" date="2020-05" db="EMBL/GenBank/DDBJ databases">
        <title>Mycena genomes resolve the evolution of fungal bioluminescence.</title>
        <authorList>
            <person name="Tsai I.J."/>
        </authorList>
    </citation>
    <scope>NUCLEOTIDE SEQUENCE</scope>
    <source>
        <strain evidence="1">CCC161011</strain>
    </source>
</reference>
<dbReference type="OrthoDB" id="5967843at2759"/>
<proteinExistence type="predicted"/>
<organism evidence="1 2">
    <name type="scientific">Mycena venus</name>
    <dbReference type="NCBI Taxonomy" id="2733690"/>
    <lineage>
        <taxon>Eukaryota</taxon>
        <taxon>Fungi</taxon>
        <taxon>Dikarya</taxon>
        <taxon>Basidiomycota</taxon>
        <taxon>Agaricomycotina</taxon>
        <taxon>Agaricomycetes</taxon>
        <taxon>Agaricomycetidae</taxon>
        <taxon>Agaricales</taxon>
        <taxon>Marasmiineae</taxon>
        <taxon>Mycenaceae</taxon>
        <taxon>Mycena</taxon>
    </lineage>
</organism>
<dbReference type="AlphaFoldDB" id="A0A8H7CLS9"/>
<evidence type="ECO:0000313" key="2">
    <source>
        <dbReference type="Proteomes" id="UP000620124"/>
    </source>
</evidence>
<dbReference type="EMBL" id="JACAZI010000017">
    <property type="protein sequence ID" value="KAF7342414.1"/>
    <property type="molecule type" value="Genomic_DNA"/>
</dbReference>
<dbReference type="PANTHER" id="PTHR10039">
    <property type="entry name" value="AMELOGENIN"/>
    <property type="match status" value="1"/>
</dbReference>
<accession>A0A8H7CLS9</accession>
<sequence length="507" mass="57694">MVAGRERLPVLFFIASRPESHIREAFEESVLTGLHRRLNIEESFLDVEKYLLDEFRRIHGAHRTMATVPSPWPSSEIIKDLVSKSSGYFIFASTVIKFIDDKRFRPTERLDIILGIKHSISASPFDALDQLYHQILGLVPHEFRSQLLGILAAISSQFELRFREIEQLLDLQPGDVCLILRDLHSVIDIPDEEDQLIAHHASFLDFLDDPSRSSQFYAGGPQCRTALTERILYALSSSHDSLFLHQAANSSTWPMEIDVTIEYITSVEPLPELLPLVQSLNPDFFFAFTGGRLSESVTSFLEWIKKFQSLPAHLVHLWEDYTFMALCDDVWSTAEARDTRQSSNGYQILSQTPPQLIRILCVYKVFPDMSKLGTGARFLLQIRLLLGMSWEELRVAICALRVILGNDRTRLRRLLTANLNDTVWGAFDSKGLLIELARGGLRLLETMINSEEPFERSCRGWGFFLRYCDPSLDLLVGVSRIELASRGVGLSVWEPQKTSTMLCNGSR</sequence>